<comment type="caution">
    <text evidence="6">The sequence shown here is derived from an EMBL/GenBank/DDBJ whole genome shotgun (WGS) entry which is preliminary data.</text>
</comment>
<feature type="transmembrane region" description="Helical" evidence="5">
    <location>
        <begin position="139"/>
        <end position="158"/>
    </location>
</feature>
<organism evidence="6 7">
    <name type="scientific">Neofusicoccum ribis</name>
    <dbReference type="NCBI Taxonomy" id="45134"/>
    <lineage>
        <taxon>Eukaryota</taxon>
        <taxon>Fungi</taxon>
        <taxon>Dikarya</taxon>
        <taxon>Ascomycota</taxon>
        <taxon>Pezizomycotina</taxon>
        <taxon>Dothideomycetes</taxon>
        <taxon>Dothideomycetes incertae sedis</taxon>
        <taxon>Botryosphaeriales</taxon>
        <taxon>Botryosphaeriaceae</taxon>
        <taxon>Neofusicoccum</taxon>
    </lineage>
</organism>
<proteinExistence type="predicted"/>
<dbReference type="Proteomes" id="UP001521116">
    <property type="component" value="Unassembled WGS sequence"/>
</dbReference>
<keyword evidence="3 5" id="KW-1133">Transmembrane helix</keyword>
<evidence type="ECO:0000256" key="5">
    <source>
        <dbReference type="SAM" id="Phobius"/>
    </source>
</evidence>
<evidence type="ECO:0000256" key="1">
    <source>
        <dbReference type="ARBA" id="ARBA00004141"/>
    </source>
</evidence>
<dbReference type="InterPro" id="IPR007568">
    <property type="entry name" value="RTA1"/>
</dbReference>
<dbReference type="Pfam" id="PF04479">
    <property type="entry name" value="RTA1"/>
    <property type="match status" value="1"/>
</dbReference>
<protein>
    <recommendedName>
        <fullName evidence="8">Rta1 domain protein</fullName>
    </recommendedName>
</protein>
<evidence type="ECO:0000313" key="6">
    <source>
        <dbReference type="EMBL" id="KAL1637770.1"/>
    </source>
</evidence>
<keyword evidence="2 5" id="KW-0812">Transmembrane</keyword>
<evidence type="ECO:0000256" key="4">
    <source>
        <dbReference type="ARBA" id="ARBA00023136"/>
    </source>
</evidence>
<comment type="subcellular location">
    <subcellularLocation>
        <location evidence="1">Membrane</location>
        <topology evidence="1">Multi-pass membrane protein</topology>
    </subcellularLocation>
</comment>
<name>A0ABR3TE45_9PEZI</name>
<dbReference type="PANTHER" id="PTHR31465">
    <property type="entry name" value="PROTEIN RTA1-RELATED"/>
    <property type="match status" value="1"/>
</dbReference>
<evidence type="ECO:0008006" key="8">
    <source>
        <dbReference type="Google" id="ProtNLM"/>
    </source>
</evidence>
<evidence type="ECO:0000256" key="2">
    <source>
        <dbReference type="ARBA" id="ARBA00022692"/>
    </source>
</evidence>
<evidence type="ECO:0000313" key="7">
    <source>
        <dbReference type="Proteomes" id="UP001521116"/>
    </source>
</evidence>
<feature type="transmembrane region" description="Helical" evidence="5">
    <location>
        <begin position="107"/>
        <end position="127"/>
    </location>
</feature>
<reference evidence="6 7" key="1">
    <citation type="submission" date="2024-02" db="EMBL/GenBank/DDBJ databases">
        <title>De novo assembly and annotation of 12 fungi associated with fruit tree decline syndrome in Ontario, Canada.</title>
        <authorList>
            <person name="Sulman M."/>
            <person name="Ellouze W."/>
            <person name="Ilyukhin E."/>
        </authorList>
    </citation>
    <scope>NUCLEOTIDE SEQUENCE [LARGE SCALE GENOMIC DNA]</scope>
    <source>
        <strain evidence="6 7">M1-105</strain>
    </source>
</reference>
<dbReference type="EMBL" id="JAJVDC020000002">
    <property type="protein sequence ID" value="KAL1637770.1"/>
    <property type="molecule type" value="Genomic_DNA"/>
</dbReference>
<feature type="transmembrane region" description="Helical" evidence="5">
    <location>
        <begin position="59"/>
        <end position="82"/>
    </location>
</feature>
<gene>
    <name evidence="6" type="ORF">SLS56_000325</name>
</gene>
<sequence>MVLGRIIILTRGQELSLVRVTWLTKTFVAGDVLSFLIQGAGGGMLASANTKSVTNRGELFVKIGLIIQVLFFGLFILVSIHYNWRLHKHPTEASHITPISWAANLRILYFTSLLIMIRSILRLIEYLQGRNGELLSHEMYLFIFDAALMVLAMIAVNWKHPSTLIPSNLKDNTQDIETDSDNILMQERERMQER</sequence>
<evidence type="ECO:0000256" key="3">
    <source>
        <dbReference type="ARBA" id="ARBA00022989"/>
    </source>
</evidence>
<dbReference type="PANTHER" id="PTHR31465:SF1">
    <property type="entry name" value="PROTEIN RTA1-RELATED"/>
    <property type="match status" value="1"/>
</dbReference>
<keyword evidence="4 5" id="KW-0472">Membrane</keyword>
<accession>A0ABR3TE45</accession>
<keyword evidence="7" id="KW-1185">Reference proteome</keyword>